<feature type="region of interest" description="Disordered" evidence="1">
    <location>
        <begin position="147"/>
        <end position="225"/>
    </location>
</feature>
<evidence type="ECO:0000313" key="4">
    <source>
        <dbReference type="EMBL" id="BBE36947.1"/>
    </source>
</evidence>
<organism evidence="4">
    <name type="scientific">Paguma larvata torque teno virus</name>
    <dbReference type="NCBI Taxonomy" id="2219036"/>
    <lineage>
        <taxon>Viruses</taxon>
        <taxon>Monodnaviria</taxon>
        <taxon>Shotokuvirae</taxon>
        <taxon>Commensaviricota</taxon>
        <taxon>Cardeaviricetes</taxon>
        <taxon>Sanitavirales</taxon>
        <taxon>Anelloviridae</taxon>
        <taxon>Etatorquevirus</taxon>
        <taxon>Etatorquevirus viver3</taxon>
    </lineage>
</organism>
<dbReference type="EMBL" id="LC387547">
    <property type="protein sequence ID" value="BBE36947.1"/>
    <property type="molecule type" value="Genomic_DNA"/>
</dbReference>
<keyword evidence="5" id="KW-1185">Reference proteome</keyword>
<feature type="compositionally biased region" description="Low complexity" evidence="1">
    <location>
        <begin position="147"/>
        <end position="165"/>
    </location>
</feature>
<dbReference type="RefSeq" id="YP_010797474.1">
    <property type="nucleotide sequence ID" value="NC_076177.1"/>
</dbReference>
<dbReference type="Proteomes" id="UP000678459">
    <property type="component" value="Segment"/>
</dbReference>
<feature type="region of interest" description="Disordered" evidence="1">
    <location>
        <begin position="91"/>
        <end position="123"/>
    </location>
</feature>
<accession>A0A348BSR0</accession>
<feature type="compositionally biased region" description="Acidic residues" evidence="1">
    <location>
        <begin position="168"/>
        <end position="195"/>
    </location>
</feature>
<protein>
    <recommendedName>
        <fullName evidence="2">Hepatitis TT virus Orf2/Gyrovirus Vp2 N-terminal domain-containing protein</fullName>
    </recommendedName>
</protein>
<dbReference type="GeneID" id="80535264"/>
<evidence type="ECO:0000256" key="1">
    <source>
        <dbReference type="SAM" id="MobiDB-lite"/>
    </source>
</evidence>
<dbReference type="KEGG" id="vg:80535264"/>
<evidence type="ECO:0000313" key="5">
    <source>
        <dbReference type="Proteomes" id="UP000678459"/>
    </source>
</evidence>
<evidence type="ECO:0000313" key="3">
    <source>
        <dbReference type="EMBL" id="BBE36944.1"/>
    </source>
</evidence>
<name>A0A348BSR0_9VIRU</name>
<dbReference type="EMBL" id="LC387546">
    <property type="protein sequence ID" value="BBE36944.1"/>
    <property type="molecule type" value="Genomic_DNA"/>
</dbReference>
<dbReference type="Pfam" id="PF02957">
    <property type="entry name" value="TT_ORF2-like"/>
    <property type="match status" value="1"/>
</dbReference>
<dbReference type="InterPro" id="IPR004118">
    <property type="entry name" value="HEV_TT_vir_Orf2/Gyrovir_Vp2_N"/>
</dbReference>
<reference evidence="4 5" key="1">
    <citation type="journal article" date="2018" name="Virus Res.">
        <title>Identification and whole genome characterization of novel anelloviruses in masked palm civets (Paguma larvata): Segregation into four distinct clades.</title>
        <authorList>
            <person name="Nishizawa T."/>
            <person name="Sugimoto Y."/>
            <person name="Takeda T."/>
            <person name="Kodera Y."/>
            <person name="Hatano Y."/>
            <person name="Takahashi M."/>
            <person name="Okamoto H."/>
        </authorList>
    </citation>
    <scope>NUCLEOTIDE SEQUENCE</scope>
    <source>
        <strain evidence="4">Pl-TTV10-3</strain>
        <strain evidence="3">Pl-TTV9-1</strain>
    </source>
</reference>
<feature type="domain" description="Hepatitis TT virus Orf2/Gyrovirus Vp2 N-terminal" evidence="2">
    <location>
        <begin position="10"/>
        <end position="46"/>
    </location>
</feature>
<evidence type="ECO:0000259" key="2">
    <source>
        <dbReference type="Pfam" id="PF02957"/>
    </source>
</evidence>
<proteinExistence type="predicted"/>
<sequence>MGLSLQEIPYKKQEALWRKACSETHKIWCDCGKWWEHTPGWRFMQGGDIAAITGGRNAVTSTGEGDGGPAENGDATIITGEDTRLEALTSIKGFNPGPWTSTQLRPPTPLRKSGGASLMRPDGSAMTPLEELLELITKTDWNEQRFSQSSNSSCTSCSIPSSVHSEGFDGDGSEPGELVPEDQWESLDEEPDDSWQELPDSSSGGEGVGPSSPLNPPPPGRARYGDLLNLIRKLEEQ</sequence>